<dbReference type="EMBL" id="KN840669">
    <property type="protein sequence ID" value="KIP02526.1"/>
    <property type="molecule type" value="Genomic_DNA"/>
</dbReference>
<proteinExistence type="predicted"/>
<name>A0A0C3RR85_PHLG1</name>
<gene>
    <name evidence="1" type="ORF">PHLGIDRAFT_291471</name>
</gene>
<accession>A0A0C3RR85</accession>
<keyword evidence="2" id="KW-1185">Reference proteome</keyword>
<protein>
    <submittedName>
        <fullName evidence="1">Uncharacterized protein</fullName>
    </submittedName>
</protein>
<dbReference type="AlphaFoldDB" id="A0A0C3RR85"/>
<dbReference type="Proteomes" id="UP000053257">
    <property type="component" value="Unassembled WGS sequence"/>
</dbReference>
<reference evidence="1 2" key="1">
    <citation type="journal article" date="2014" name="PLoS Genet.">
        <title>Analysis of the Phlebiopsis gigantea genome, transcriptome and secretome provides insight into its pioneer colonization strategies of wood.</title>
        <authorList>
            <person name="Hori C."/>
            <person name="Ishida T."/>
            <person name="Igarashi K."/>
            <person name="Samejima M."/>
            <person name="Suzuki H."/>
            <person name="Master E."/>
            <person name="Ferreira P."/>
            <person name="Ruiz-Duenas F.J."/>
            <person name="Held B."/>
            <person name="Canessa P."/>
            <person name="Larrondo L.F."/>
            <person name="Schmoll M."/>
            <person name="Druzhinina I.S."/>
            <person name="Kubicek C.P."/>
            <person name="Gaskell J.A."/>
            <person name="Kersten P."/>
            <person name="St John F."/>
            <person name="Glasner J."/>
            <person name="Sabat G."/>
            <person name="Splinter BonDurant S."/>
            <person name="Syed K."/>
            <person name="Yadav J."/>
            <person name="Mgbeahuruike A.C."/>
            <person name="Kovalchuk A."/>
            <person name="Asiegbu F.O."/>
            <person name="Lackner G."/>
            <person name="Hoffmeister D."/>
            <person name="Rencoret J."/>
            <person name="Gutierrez A."/>
            <person name="Sun H."/>
            <person name="Lindquist E."/>
            <person name="Barry K."/>
            <person name="Riley R."/>
            <person name="Grigoriev I.V."/>
            <person name="Henrissat B."/>
            <person name="Kues U."/>
            <person name="Berka R.M."/>
            <person name="Martinez A.T."/>
            <person name="Covert S.F."/>
            <person name="Blanchette R.A."/>
            <person name="Cullen D."/>
        </authorList>
    </citation>
    <scope>NUCLEOTIDE SEQUENCE [LARGE SCALE GENOMIC DNA]</scope>
    <source>
        <strain evidence="1 2">11061_1 CR5-6</strain>
    </source>
</reference>
<sequence>MGKEHAMIIKNAPNIHTLWATVQAHAAESIIGLRKAIALLQPRKAYLLLGHKRWVNKAGEDAKKADCTLHRSSIGLSRDFSSSASENQCIRCTQNLLL</sequence>
<organism evidence="1 2">
    <name type="scientific">Phlebiopsis gigantea (strain 11061_1 CR5-6)</name>
    <name type="common">White-rot fungus</name>
    <name type="synonym">Peniophora gigantea</name>
    <dbReference type="NCBI Taxonomy" id="745531"/>
    <lineage>
        <taxon>Eukaryota</taxon>
        <taxon>Fungi</taxon>
        <taxon>Dikarya</taxon>
        <taxon>Basidiomycota</taxon>
        <taxon>Agaricomycotina</taxon>
        <taxon>Agaricomycetes</taxon>
        <taxon>Polyporales</taxon>
        <taxon>Phanerochaetaceae</taxon>
        <taxon>Phlebiopsis</taxon>
    </lineage>
</organism>
<dbReference type="HOGENOM" id="CLU_2334374_0_0_1"/>
<evidence type="ECO:0000313" key="2">
    <source>
        <dbReference type="Proteomes" id="UP000053257"/>
    </source>
</evidence>
<evidence type="ECO:0000313" key="1">
    <source>
        <dbReference type="EMBL" id="KIP02526.1"/>
    </source>
</evidence>